<organism evidence="1 2">
    <name type="scientific">Alishewanella jeotgali KCTC 22429</name>
    <dbReference type="NCBI Taxonomy" id="1129374"/>
    <lineage>
        <taxon>Bacteria</taxon>
        <taxon>Pseudomonadati</taxon>
        <taxon>Pseudomonadota</taxon>
        <taxon>Gammaproteobacteria</taxon>
        <taxon>Alteromonadales</taxon>
        <taxon>Alteromonadaceae</taxon>
        <taxon>Alishewanella</taxon>
    </lineage>
</organism>
<gene>
    <name evidence="1" type="ORF">AJE_15504</name>
</gene>
<protein>
    <submittedName>
        <fullName evidence="1">Uncharacterized protein</fullName>
    </submittedName>
</protein>
<name>H3ZI90_9ALTE</name>
<evidence type="ECO:0000313" key="2">
    <source>
        <dbReference type="Proteomes" id="UP000012046"/>
    </source>
</evidence>
<dbReference type="eggNOG" id="ENOG502ZK67">
    <property type="taxonomic scope" value="Bacteria"/>
</dbReference>
<reference evidence="1 2" key="1">
    <citation type="journal article" date="2012" name="J. Bacteriol.">
        <title>Genome Sequence of Extracellular-Protease-Producing Alishewanella jeotgali Isolated from Traditional Korean Fermented Seafood.</title>
        <authorList>
            <person name="Jung J."/>
            <person name="Chun J."/>
            <person name="Park W."/>
        </authorList>
    </citation>
    <scope>NUCLEOTIDE SEQUENCE [LARGE SCALE GENOMIC DNA]</scope>
    <source>
        <strain evidence="1 2">KCTC 22429</strain>
    </source>
</reference>
<dbReference type="Proteomes" id="UP000012046">
    <property type="component" value="Unassembled WGS sequence"/>
</dbReference>
<evidence type="ECO:0000313" key="1">
    <source>
        <dbReference type="EMBL" id="EHR39732.1"/>
    </source>
</evidence>
<dbReference type="PATRIC" id="fig|1129374.4.peg.3073"/>
<dbReference type="Pfam" id="PF10832">
    <property type="entry name" value="YhfG"/>
    <property type="match status" value="1"/>
</dbReference>
<dbReference type="InterPro" id="IPR022541">
    <property type="entry name" value="YhfG"/>
</dbReference>
<proteinExistence type="predicted"/>
<accession>H3ZI90</accession>
<keyword evidence="2" id="KW-1185">Reference proteome</keyword>
<dbReference type="AlphaFoldDB" id="H3ZI90"/>
<dbReference type="STRING" id="1129374.AJE_15504"/>
<dbReference type="EMBL" id="AHTH01000049">
    <property type="protein sequence ID" value="EHR39732.1"/>
    <property type="molecule type" value="Genomic_DNA"/>
</dbReference>
<comment type="caution">
    <text evidence="1">The sequence shown here is derived from an EMBL/GenBank/DDBJ whole genome shotgun (WGS) entry which is preliminary data.</text>
</comment>
<sequence length="78" mass="8884">MVLDSNLLQNRLSARITNSLIKGLNMVSKQQLQKRFEAIKVSNFAESLRLEGLKPTKDKASLNPKILARLKQLQELHD</sequence>